<dbReference type="GO" id="GO:0045104">
    <property type="term" value="P:intermediate filament cytoskeleton organization"/>
    <property type="evidence" value="ECO:0007669"/>
    <property type="project" value="InterPro"/>
</dbReference>
<dbReference type="GO" id="GO:0005882">
    <property type="term" value="C:intermediate filament"/>
    <property type="evidence" value="ECO:0007669"/>
    <property type="project" value="TreeGrafter"/>
</dbReference>
<accession>A0A2G9S927</accession>
<dbReference type="InterPro" id="IPR018159">
    <property type="entry name" value="Spectrin/alpha-actinin"/>
</dbReference>
<dbReference type="GO" id="GO:0008017">
    <property type="term" value="F:microtubule binding"/>
    <property type="evidence" value="ECO:0007669"/>
    <property type="project" value="TreeGrafter"/>
</dbReference>
<dbReference type="CDD" id="cd00176">
    <property type="entry name" value="SPEC"/>
    <property type="match status" value="1"/>
</dbReference>
<dbReference type="PANTHER" id="PTHR23169:SF24">
    <property type="entry name" value="DYSTONIN"/>
    <property type="match status" value="1"/>
</dbReference>
<dbReference type="Gene3D" id="1.20.58.60">
    <property type="match status" value="4"/>
</dbReference>
<dbReference type="SMART" id="SM00150">
    <property type="entry name" value="SPEC"/>
    <property type="match status" value="4"/>
</dbReference>
<dbReference type="InterPro" id="IPR002017">
    <property type="entry name" value="Spectrin_repeat"/>
</dbReference>
<dbReference type="GO" id="GO:0005737">
    <property type="term" value="C:cytoplasm"/>
    <property type="evidence" value="ECO:0007669"/>
    <property type="project" value="TreeGrafter"/>
</dbReference>
<dbReference type="GO" id="GO:0016020">
    <property type="term" value="C:membrane"/>
    <property type="evidence" value="ECO:0007669"/>
    <property type="project" value="TreeGrafter"/>
</dbReference>
<dbReference type="PANTHER" id="PTHR23169">
    <property type="entry name" value="ENVOPLAKIN"/>
    <property type="match status" value="1"/>
</dbReference>
<dbReference type="GO" id="GO:0005198">
    <property type="term" value="F:structural molecule activity"/>
    <property type="evidence" value="ECO:0007669"/>
    <property type="project" value="TreeGrafter"/>
</dbReference>
<gene>
    <name evidence="2" type="ORF">AB205_0203360</name>
</gene>
<sequence length="609" mass="68872">AQHEKLVSQHQAVIIATQSAQALLEKQGRHLTPEEKEKLQGDIEALKAQYESALSDSERKMKVIQTVQEELEKFTKDYNEFENWLQDSKHELEHLEIGAEKFAGVLDKLQKQKIYSEDVISHKGDLRYITISGQRVLDAAKSCNKDDVVEDNNNVVTLETCKMVQSKIDLASENFKSLHTKCNILGNNLKDLVDKYEHYKEASHELLAGLQSSESTVEKRLSEPIAADSRNLQRQIEETKLLCEQVSVHQVGVEKLKKAAEGLLDARGGLLLNKDEIQKPLDDIVGKYNHLSQTVNDWNEKLQITLTRSLSVQDGLDEMFDWMHGVEKDLKEQQHVPLNSSSIQEIIAKNNMLEQDITSRQSSINTMNEKVKKFMETADSSTASSLQGKMNELCERFSKAGELTKARLKKMEDLKTQVELFEDLTEKVQSFLDQKLKALIEADSPGKDVTELSQYMQETSNELQEHKKSMENLHRLAEELCVHGLPGDKALVLEKVNSLSKMFKDLEETVRAKEEDVSSCQSQMDSFQSLVQSLKHWFATVNDKIPPEALTLCLEDLTECLQETKNLQEEWTQKSPEVQKVNSKGSSLCSLIAAVTSPAKARSTAKLGM</sequence>
<organism evidence="2 3">
    <name type="scientific">Aquarana catesbeiana</name>
    <name type="common">American bullfrog</name>
    <name type="synonym">Rana catesbeiana</name>
    <dbReference type="NCBI Taxonomy" id="8400"/>
    <lineage>
        <taxon>Eukaryota</taxon>
        <taxon>Metazoa</taxon>
        <taxon>Chordata</taxon>
        <taxon>Craniata</taxon>
        <taxon>Vertebrata</taxon>
        <taxon>Euteleostomi</taxon>
        <taxon>Amphibia</taxon>
        <taxon>Batrachia</taxon>
        <taxon>Anura</taxon>
        <taxon>Neobatrachia</taxon>
        <taxon>Ranoidea</taxon>
        <taxon>Ranidae</taxon>
        <taxon>Aquarana</taxon>
    </lineage>
</organism>
<protein>
    <recommendedName>
        <fullName evidence="4">Dystonin</fullName>
    </recommendedName>
</protein>
<keyword evidence="3" id="KW-1185">Reference proteome</keyword>
<reference evidence="3" key="1">
    <citation type="journal article" date="2017" name="Nat. Commun.">
        <title>The North American bullfrog draft genome provides insight into hormonal regulation of long noncoding RNA.</title>
        <authorList>
            <person name="Hammond S.A."/>
            <person name="Warren R.L."/>
            <person name="Vandervalk B.P."/>
            <person name="Kucuk E."/>
            <person name="Khan H."/>
            <person name="Gibb E.A."/>
            <person name="Pandoh P."/>
            <person name="Kirk H."/>
            <person name="Zhao Y."/>
            <person name="Jones M."/>
            <person name="Mungall A.J."/>
            <person name="Coope R."/>
            <person name="Pleasance S."/>
            <person name="Moore R.A."/>
            <person name="Holt R.A."/>
            <person name="Round J.M."/>
            <person name="Ohora S."/>
            <person name="Walle B.V."/>
            <person name="Veldhoen N."/>
            <person name="Helbing C.C."/>
            <person name="Birol I."/>
        </authorList>
    </citation>
    <scope>NUCLEOTIDE SEQUENCE [LARGE SCALE GENOMIC DNA]</scope>
</reference>
<dbReference type="GO" id="GO:0005925">
    <property type="term" value="C:focal adhesion"/>
    <property type="evidence" value="ECO:0007669"/>
    <property type="project" value="TreeGrafter"/>
</dbReference>
<evidence type="ECO:0000313" key="2">
    <source>
        <dbReference type="EMBL" id="PIO36678.1"/>
    </source>
</evidence>
<evidence type="ECO:0000256" key="1">
    <source>
        <dbReference type="SAM" id="Coils"/>
    </source>
</evidence>
<dbReference type="SUPFAM" id="SSF46966">
    <property type="entry name" value="Spectrin repeat"/>
    <property type="match status" value="4"/>
</dbReference>
<name>A0A2G9S927_AQUCT</name>
<dbReference type="GO" id="GO:0042060">
    <property type="term" value="P:wound healing"/>
    <property type="evidence" value="ECO:0007669"/>
    <property type="project" value="TreeGrafter"/>
</dbReference>
<dbReference type="Pfam" id="PF00435">
    <property type="entry name" value="Spectrin"/>
    <property type="match status" value="2"/>
</dbReference>
<proteinExistence type="predicted"/>
<keyword evidence="1" id="KW-0175">Coiled coil</keyword>
<dbReference type="GO" id="GO:0030056">
    <property type="term" value="C:hemidesmosome"/>
    <property type="evidence" value="ECO:0007669"/>
    <property type="project" value="TreeGrafter"/>
</dbReference>
<evidence type="ECO:0008006" key="4">
    <source>
        <dbReference type="Google" id="ProtNLM"/>
    </source>
</evidence>
<dbReference type="EMBL" id="KV926193">
    <property type="protein sequence ID" value="PIO36678.1"/>
    <property type="molecule type" value="Genomic_DNA"/>
</dbReference>
<dbReference type="Proteomes" id="UP000228934">
    <property type="component" value="Unassembled WGS sequence"/>
</dbReference>
<evidence type="ECO:0000313" key="3">
    <source>
        <dbReference type="Proteomes" id="UP000228934"/>
    </source>
</evidence>
<dbReference type="InterPro" id="IPR043197">
    <property type="entry name" value="Plakin"/>
</dbReference>
<dbReference type="OrthoDB" id="9909351at2759"/>
<dbReference type="GO" id="GO:0031581">
    <property type="term" value="P:hemidesmosome assembly"/>
    <property type="evidence" value="ECO:0007669"/>
    <property type="project" value="TreeGrafter"/>
</dbReference>
<feature type="coiled-coil region" evidence="1">
    <location>
        <begin position="449"/>
        <end position="523"/>
    </location>
</feature>
<feature type="non-terminal residue" evidence="2">
    <location>
        <position position="1"/>
    </location>
</feature>
<dbReference type="AlphaFoldDB" id="A0A2G9S927"/>